<evidence type="ECO:0000313" key="3">
    <source>
        <dbReference type="Proteomes" id="UP000583454"/>
    </source>
</evidence>
<feature type="transmembrane region" description="Helical" evidence="1">
    <location>
        <begin position="47"/>
        <end position="68"/>
    </location>
</feature>
<dbReference type="Proteomes" id="UP000583454">
    <property type="component" value="Unassembled WGS sequence"/>
</dbReference>
<name>A0A840ZRX8_9HYPH</name>
<proteinExistence type="predicted"/>
<comment type="caution">
    <text evidence="2">The sequence shown here is derived from an EMBL/GenBank/DDBJ whole genome shotgun (WGS) entry which is preliminary data.</text>
</comment>
<dbReference type="EMBL" id="JACHOP010000025">
    <property type="protein sequence ID" value="MBB5759597.1"/>
    <property type="molecule type" value="Genomic_DNA"/>
</dbReference>
<feature type="transmembrane region" description="Helical" evidence="1">
    <location>
        <begin position="21"/>
        <end position="41"/>
    </location>
</feature>
<evidence type="ECO:0000313" key="2">
    <source>
        <dbReference type="EMBL" id="MBB5759597.1"/>
    </source>
</evidence>
<dbReference type="AlphaFoldDB" id="A0A840ZRX8"/>
<keyword evidence="1" id="KW-0472">Membrane</keyword>
<evidence type="ECO:0000256" key="1">
    <source>
        <dbReference type="SAM" id="Phobius"/>
    </source>
</evidence>
<keyword evidence="3" id="KW-1185">Reference proteome</keyword>
<reference evidence="2 3" key="1">
    <citation type="submission" date="2020-08" db="EMBL/GenBank/DDBJ databases">
        <title>Genomic Encyclopedia of Type Strains, Phase IV (KMG-IV): sequencing the most valuable type-strain genomes for metagenomic binning, comparative biology and taxonomic classification.</title>
        <authorList>
            <person name="Goeker M."/>
        </authorList>
    </citation>
    <scope>NUCLEOTIDE SEQUENCE [LARGE SCALE GENOMIC DNA]</scope>
    <source>
        <strain evidence="2 3">DSM 2163</strain>
    </source>
</reference>
<accession>A0A840ZRX8</accession>
<keyword evidence="1" id="KW-0812">Transmembrane</keyword>
<keyword evidence="1" id="KW-1133">Transmembrane helix</keyword>
<feature type="transmembrane region" description="Helical" evidence="1">
    <location>
        <begin position="80"/>
        <end position="96"/>
    </location>
</feature>
<organism evidence="2 3">
    <name type="scientific">Methylorubrum rhodinum</name>
    <dbReference type="NCBI Taxonomy" id="29428"/>
    <lineage>
        <taxon>Bacteria</taxon>
        <taxon>Pseudomonadati</taxon>
        <taxon>Pseudomonadota</taxon>
        <taxon>Alphaproteobacteria</taxon>
        <taxon>Hyphomicrobiales</taxon>
        <taxon>Methylobacteriaceae</taxon>
        <taxon>Methylorubrum</taxon>
    </lineage>
</organism>
<dbReference type="RefSeq" id="WP_183572796.1">
    <property type="nucleotide sequence ID" value="NZ_JACHOP010000025.1"/>
</dbReference>
<sequence>MRGFIDWAFRDRRTGAIVIGQWPNAPLWLFVAASVAEWLLQVVAPGLPVWLFAGLRIVALLALAVWAVDEIVRGVNPWRRFLGGAVLVGLAFSLAGRL</sequence>
<protein>
    <submittedName>
        <fullName evidence="2">Uncharacterized protein</fullName>
    </submittedName>
</protein>
<gene>
    <name evidence="2" type="ORF">HNR00_004331</name>
</gene>